<dbReference type="STRING" id="1817760.A2151_09705"/>
<evidence type="ECO:0000259" key="3">
    <source>
        <dbReference type="Pfam" id="PF25023"/>
    </source>
</evidence>
<dbReference type="AlphaFoldDB" id="A0A1F6TLP5"/>
<keyword evidence="1" id="KW-0677">Repeat</keyword>
<gene>
    <name evidence="4" type="ORF">A2151_09705</name>
</gene>
<feature type="domain" description="Teneurin-like YD-shell" evidence="3">
    <location>
        <begin position="509"/>
        <end position="673"/>
    </location>
</feature>
<dbReference type="InterPro" id="IPR022385">
    <property type="entry name" value="Rhs_assc_core"/>
</dbReference>
<dbReference type="InterPro" id="IPR006530">
    <property type="entry name" value="YD"/>
</dbReference>
<sequence>MSKDAGLGFGWTSNLQARLEISASSILVREGTGRGERFTKNAAGVWTGDADTTLAVTQDASGYTVTRNNGATLRYDSYGRLLSAADRSGKTTTYMYDSSGRLAAVTGPFGHTLSLAYDATGHLSSLTDPTGAVFAYGYDANNNLVQVTFPDHTAKVYHYEDARFPHHLTGISYVDTAGFATRYSTYAYDAKGKAIRTEHAATTNGGPQESFALAYDSQTQTTVTDPVGTKTIYTFVQNLGAKKLLSKTNLTDGKTLSQTFDVNNNLTCRKDPEGRVTLYAYNAANQRVSRTQGLVGDCAHPLTTPETRTTSYQYLSADLDLPTLIERPSVYAGAKKQTVIAYDTSRNPLSFTRRGYTPEGAAVARTVAFHYNHSGQVIEIDGARTDLADVTTLSYYDCATGGACGRLRAVTNALRQTTTFEAYDANGRLLALTDPNGLKTAYAYDVRGRLVRLTQTPPGGTPRVTHYTYDGAGQLAQSVGPDGLTLTYTYDAARYLRAITDNAGNAVSYRYDLKGNLIDTAVTNPDSTAARALTWAYDSRNQVNEINAGGSLTRQVRDALGNLLAETDPNANPPTTHAYDALSRLVETIDSLGGATRYSYDAQGRASEVRAPNGAATRYAHDDLGNLLSEASPDRGTTHYDYDEAGNVITRTDARGVTAYFSYDPLNRPLTVTYSEGNAGGGQLLGWLHGLMERGRHAVGWGEDSGAISSTVTYTYDACPAGLGRLCAVEDQSGLKRFAYDAFGNRVEETHETLGHAYTTRYSYDAANRISAITYPSGRQVAYSRDPIGRINTIATTVNGALVPVVSHISYRADGLPLSLTFGNGVADQRAYDTRGRLLSQYIAGDYRLYGYDQNGNLTDLSTGRERSRYGYDALDRLRDETFGAEAIGFGYDPNGNRLSRTGQTITVPYMYAPESNRLIEVGQEAITLDATGNTIQSGRRGFSYHPSGRLASVSEDGRLKAAYLYDARGLRSQKLTAKGMRLYHYDLTGNLLSETTDRGTLIRDYVYLGALPVAQIDNHGRHEAKGLTKDHNKKPGMADAQEGHEDPRYPGRHEAIVYLHSDHLNTPRLATDPEQRIRWRWEGEAFGESKPQSGKALAETDGEDGDEDDGKAKTIVNLRFAGQYYDSETGLHYNWNRYYDPKIGRYLSSDPIGLAGGLNTYAYVFNSPVNLVDPSGLVAPVVAVGIGALVGGTAQAVTTAIQGGSPGEVGNAFVGGALAGATITAGALTGGVGGLVWGTGIGLGLDAATAGDVLAGGGGGKQCR</sequence>
<feature type="region of interest" description="Disordered" evidence="2">
    <location>
        <begin position="1085"/>
        <end position="1111"/>
    </location>
</feature>
<protein>
    <recommendedName>
        <fullName evidence="3">Teneurin-like YD-shell domain-containing protein</fullName>
    </recommendedName>
</protein>
<dbReference type="PANTHER" id="PTHR32305:SF15">
    <property type="entry name" value="PROTEIN RHSA-RELATED"/>
    <property type="match status" value="1"/>
</dbReference>
<feature type="region of interest" description="Disordered" evidence="2">
    <location>
        <begin position="1023"/>
        <end position="1050"/>
    </location>
</feature>
<evidence type="ECO:0000313" key="4">
    <source>
        <dbReference type="EMBL" id="OGI46057.1"/>
    </source>
</evidence>
<dbReference type="NCBIfam" id="TIGR03696">
    <property type="entry name" value="Rhs_assc_core"/>
    <property type="match status" value="1"/>
</dbReference>
<dbReference type="Gene3D" id="2.180.10.10">
    <property type="entry name" value="RHS repeat-associated core"/>
    <property type="match status" value="4"/>
</dbReference>
<evidence type="ECO:0000256" key="1">
    <source>
        <dbReference type="ARBA" id="ARBA00022737"/>
    </source>
</evidence>
<dbReference type="EMBL" id="MFSU01000089">
    <property type="protein sequence ID" value="OGI46057.1"/>
    <property type="molecule type" value="Genomic_DNA"/>
</dbReference>
<dbReference type="InterPro" id="IPR056823">
    <property type="entry name" value="TEN-like_YD-shell"/>
</dbReference>
<feature type="compositionally biased region" description="Acidic residues" evidence="2">
    <location>
        <begin position="1101"/>
        <end position="1110"/>
    </location>
</feature>
<feature type="domain" description="Teneurin-like YD-shell" evidence="3">
    <location>
        <begin position="865"/>
        <end position="980"/>
    </location>
</feature>
<reference evidence="4 5" key="1">
    <citation type="journal article" date="2016" name="Nat. Commun.">
        <title>Thousands of microbial genomes shed light on interconnected biogeochemical processes in an aquifer system.</title>
        <authorList>
            <person name="Anantharaman K."/>
            <person name="Brown C.T."/>
            <person name="Hug L.A."/>
            <person name="Sharon I."/>
            <person name="Castelle C.J."/>
            <person name="Probst A.J."/>
            <person name="Thomas B.C."/>
            <person name="Singh A."/>
            <person name="Wilkins M.J."/>
            <person name="Karaoz U."/>
            <person name="Brodie E.L."/>
            <person name="Williams K.H."/>
            <person name="Hubbard S.S."/>
            <person name="Banfield J.F."/>
        </authorList>
    </citation>
    <scope>NUCLEOTIDE SEQUENCE [LARGE SCALE GENOMIC DNA]</scope>
</reference>
<evidence type="ECO:0000313" key="5">
    <source>
        <dbReference type="Proteomes" id="UP000178885"/>
    </source>
</evidence>
<dbReference type="Proteomes" id="UP000178885">
    <property type="component" value="Unassembled WGS sequence"/>
</dbReference>
<comment type="caution">
    <text evidence="4">The sequence shown here is derived from an EMBL/GenBank/DDBJ whole genome shotgun (WGS) entry which is preliminary data.</text>
</comment>
<dbReference type="InterPro" id="IPR050708">
    <property type="entry name" value="T6SS_VgrG/RHS"/>
</dbReference>
<accession>A0A1F6TLP5</accession>
<dbReference type="Pfam" id="PF05593">
    <property type="entry name" value="RHS_repeat"/>
    <property type="match status" value="5"/>
</dbReference>
<dbReference type="NCBIfam" id="TIGR01643">
    <property type="entry name" value="YD_repeat_2x"/>
    <property type="match status" value="7"/>
</dbReference>
<proteinExistence type="predicted"/>
<dbReference type="Pfam" id="PF25023">
    <property type="entry name" value="TEN_YD-shell"/>
    <property type="match status" value="2"/>
</dbReference>
<name>A0A1F6TLP5_9PROT</name>
<dbReference type="SUPFAM" id="SSF69304">
    <property type="entry name" value="Tricorn protease N-terminal domain"/>
    <property type="match status" value="1"/>
</dbReference>
<dbReference type="PANTHER" id="PTHR32305">
    <property type="match status" value="1"/>
</dbReference>
<organism evidence="4 5">
    <name type="scientific">Candidatus Muproteobacteria bacterium RBG_16_65_34</name>
    <dbReference type="NCBI Taxonomy" id="1817760"/>
    <lineage>
        <taxon>Bacteria</taxon>
        <taxon>Pseudomonadati</taxon>
        <taxon>Pseudomonadota</taxon>
        <taxon>Candidatus Muproteobacteria</taxon>
    </lineage>
</organism>
<dbReference type="InterPro" id="IPR031325">
    <property type="entry name" value="RHS_repeat"/>
</dbReference>
<evidence type="ECO:0000256" key="2">
    <source>
        <dbReference type="SAM" id="MobiDB-lite"/>
    </source>
</evidence>